<comment type="caution">
    <text evidence="1">The sequence shown here is derived from an EMBL/GenBank/DDBJ whole genome shotgun (WGS) entry which is preliminary data.</text>
</comment>
<keyword evidence="2" id="KW-1185">Reference proteome</keyword>
<protein>
    <submittedName>
        <fullName evidence="1">Uncharacterized protein</fullName>
    </submittedName>
</protein>
<gene>
    <name evidence="1" type="ORF">O1R50_06990</name>
</gene>
<dbReference type="RefSeq" id="WP_270109192.1">
    <property type="nucleotide sequence ID" value="NZ_JAPZVP010000004.1"/>
</dbReference>
<dbReference type="Proteomes" id="UP001146067">
    <property type="component" value="Unassembled WGS sequence"/>
</dbReference>
<reference evidence="1" key="1">
    <citation type="submission" date="2022-12" db="EMBL/GenBank/DDBJ databases">
        <title>Gycomyces niveus sp.nov.,a novel actinomycete isolated from soil in Shouguan.</title>
        <authorList>
            <person name="Yang X."/>
        </authorList>
    </citation>
    <scope>NUCLEOTIDE SEQUENCE</scope>
    <source>
        <strain evidence="1">NEAU-A15</strain>
    </source>
</reference>
<organism evidence="1 2">
    <name type="scientific">Glycomyces luteolus</name>
    <dbReference type="NCBI Taxonomy" id="2670330"/>
    <lineage>
        <taxon>Bacteria</taxon>
        <taxon>Bacillati</taxon>
        <taxon>Actinomycetota</taxon>
        <taxon>Actinomycetes</taxon>
        <taxon>Glycomycetales</taxon>
        <taxon>Glycomycetaceae</taxon>
        <taxon>Glycomyces</taxon>
    </lineage>
</organism>
<dbReference type="EMBL" id="JAPZVP010000004">
    <property type="protein sequence ID" value="MDA1359360.1"/>
    <property type="molecule type" value="Genomic_DNA"/>
</dbReference>
<accession>A0A9X3PIX9</accession>
<dbReference type="AlphaFoldDB" id="A0A9X3PIX9"/>
<sequence length="165" mass="18889">MPPDTPKRPRNPAAELIAEAELSSQLEAYQGYSDRVWSMGRVADLLWRHSDAARPLIRKALIVELDDAMERASMPLPLSDGVLLLEYCGSVLRPLLDNYPESAEALRQELQIIRYVAPYRGPDSADYVTDLFDYYILYWLRTDQYRPIVEDCDPEVGILILENTD</sequence>
<proteinExistence type="predicted"/>
<evidence type="ECO:0000313" key="1">
    <source>
        <dbReference type="EMBL" id="MDA1359360.1"/>
    </source>
</evidence>
<evidence type="ECO:0000313" key="2">
    <source>
        <dbReference type="Proteomes" id="UP001146067"/>
    </source>
</evidence>
<name>A0A9X3PIX9_9ACTN</name>